<dbReference type="GO" id="GO:0016874">
    <property type="term" value="F:ligase activity"/>
    <property type="evidence" value="ECO:0007669"/>
    <property type="project" value="UniProtKB-KW"/>
</dbReference>
<organism evidence="6 7">
    <name type="scientific">Marinobacter salinus</name>
    <dbReference type="NCBI Taxonomy" id="1874317"/>
    <lineage>
        <taxon>Bacteria</taxon>
        <taxon>Pseudomonadati</taxon>
        <taxon>Pseudomonadota</taxon>
        <taxon>Gammaproteobacteria</taxon>
        <taxon>Pseudomonadales</taxon>
        <taxon>Marinobacteraceae</taxon>
        <taxon>Marinobacter</taxon>
    </lineage>
</organism>
<keyword evidence="7" id="KW-1185">Reference proteome</keyword>
<name>A0A1D9GRC6_9GAMM</name>
<dbReference type="Proteomes" id="UP000177445">
    <property type="component" value="Chromosome"/>
</dbReference>
<gene>
    <name evidence="6" type="ORF">BKP64_01190</name>
</gene>
<evidence type="ECO:0000256" key="1">
    <source>
        <dbReference type="ARBA" id="ARBA00022598"/>
    </source>
</evidence>
<feature type="domain" description="ATP-grasp" evidence="5">
    <location>
        <begin position="83"/>
        <end position="327"/>
    </location>
</feature>
<dbReference type="GO" id="GO:0005524">
    <property type="term" value="F:ATP binding"/>
    <property type="evidence" value="ECO:0007669"/>
    <property type="project" value="UniProtKB-UniRule"/>
</dbReference>
<dbReference type="PANTHER" id="PTHR43585:SF2">
    <property type="entry name" value="ATP-GRASP ENZYME FSQD"/>
    <property type="match status" value="1"/>
</dbReference>
<evidence type="ECO:0000313" key="6">
    <source>
        <dbReference type="EMBL" id="AOY90095.1"/>
    </source>
</evidence>
<dbReference type="AlphaFoldDB" id="A0A1D9GRC6"/>
<evidence type="ECO:0000256" key="3">
    <source>
        <dbReference type="ARBA" id="ARBA00022840"/>
    </source>
</evidence>
<dbReference type="KEGG" id="msq:BKP64_01190"/>
<dbReference type="SUPFAM" id="SSF56059">
    <property type="entry name" value="Glutathione synthetase ATP-binding domain-like"/>
    <property type="match status" value="1"/>
</dbReference>
<dbReference type="PANTHER" id="PTHR43585">
    <property type="entry name" value="FUMIPYRROLE BIOSYNTHESIS PROTEIN C"/>
    <property type="match status" value="1"/>
</dbReference>
<reference evidence="6 7" key="1">
    <citation type="submission" date="2016-10" db="EMBL/GenBank/DDBJ databases">
        <title>Marinobacter salinus sp. nov., a moderately halophilic bacterium isolated from a tidal flat environment.</title>
        <authorList>
            <person name="Park S.-J."/>
        </authorList>
    </citation>
    <scope>NUCLEOTIDE SEQUENCE [LARGE SCALE GENOMIC DNA]</scope>
    <source>
        <strain evidence="6 7">Hb8</strain>
    </source>
</reference>
<dbReference type="EMBL" id="CP017715">
    <property type="protein sequence ID" value="AOY90095.1"/>
    <property type="molecule type" value="Genomic_DNA"/>
</dbReference>
<evidence type="ECO:0000256" key="4">
    <source>
        <dbReference type="PROSITE-ProRule" id="PRU00409"/>
    </source>
</evidence>
<evidence type="ECO:0000313" key="7">
    <source>
        <dbReference type="Proteomes" id="UP000177445"/>
    </source>
</evidence>
<proteinExistence type="predicted"/>
<accession>A0A1D9GRC6</accession>
<protein>
    <submittedName>
        <fullName evidence="6">D-alanine--D-alanine ligase</fullName>
    </submittedName>
</protein>
<dbReference type="InterPro" id="IPR005479">
    <property type="entry name" value="CPAse_ATP-bd"/>
</dbReference>
<dbReference type="Pfam" id="PF13535">
    <property type="entry name" value="ATP-grasp_4"/>
    <property type="match status" value="1"/>
</dbReference>
<dbReference type="Gene3D" id="3.30.470.20">
    <property type="entry name" value="ATP-grasp fold, B domain"/>
    <property type="match status" value="1"/>
</dbReference>
<keyword evidence="1 6" id="KW-0436">Ligase</keyword>
<dbReference type="GO" id="GO:0046872">
    <property type="term" value="F:metal ion binding"/>
    <property type="evidence" value="ECO:0007669"/>
    <property type="project" value="InterPro"/>
</dbReference>
<keyword evidence="3 4" id="KW-0067">ATP-binding</keyword>
<evidence type="ECO:0000259" key="5">
    <source>
        <dbReference type="PROSITE" id="PS50975"/>
    </source>
</evidence>
<dbReference type="InterPro" id="IPR052032">
    <property type="entry name" value="ATP-dep_AA_Ligase"/>
</dbReference>
<dbReference type="PROSITE" id="PS00867">
    <property type="entry name" value="CPSASE_2"/>
    <property type="match status" value="1"/>
</dbReference>
<keyword evidence="2 4" id="KW-0547">Nucleotide-binding</keyword>
<sequence>METSMKNIFIFGTDDFDLAQIRALDDQGQYRLHQLYDYKEVRAGAEFPVQKLYTGALKKLADFKGPVDAIVGFWDFPVSTLLPLLRKPYNLPSPSFESVLKCEHKYWSRLEQSRVVPDCIPDFCEVDPFSDDFRSQITLSYPFWIKPVKAVSSYLGFKVRNDAELEHAIARIREGISRFANPFNYLLQFAELPADVAAVDGNHCIAESIIAKGRQCTLEGYVYAGEVTVYGVVDSIREGKHRSSFSRYQYPSSIPGHIQQRMITITEKFFGHIDFDNGPFNIEYYWDSRRDRIWLLEVNTRISRSHCPLFQKVDGETHHKVMIELALGKRPAFPYRQGKYRIAAKFMWRVYDDAQVTHAPSPEQLEELQRQFTDVDIKLHVKRGDVLSTLKEQDSYSFEVAVIFIGAGSQSELLRKYREIKTAIRIELEPVD</sequence>
<evidence type="ECO:0000256" key="2">
    <source>
        <dbReference type="ARBA" id="ARBA00022741"/>
    </source>
</evidence>
<dbReference type="InterPro" id="IPR011761">
    <property type="entry name" value="ATP-grasp"/>
</dbReference>
<dbReference type="STRING" id="1874317.BKP64_01190"/>
<dbReference type="PROSITE" id="PS50975">
    <property type="entry name" value="ATP_GRASP"/>
    <property type="match status" value="1"/>
</dbReference>